<evidence type="ECO:0000313" key="3">
    <source>
        <dbReference type="EMBL" id="AJY74535.1"/>
    </source>
</evidence>
<keyword evidence="4" id="KW-1185">Reference proteome</keyword>
<name>A0A0D5NHC3_9BACL</name>
<dbReference type="PROSITE" id="PS01227">
    <property type="entry name" value="UPF0012"/>
    <property type="match status" value="1"/>
</dbReference>
<dbReference type="STRING" id="1126833.VN24_08070"/>
<comment type="similarity">
    <text evidence="1">Belongs to the carbon-nitrogen hydrolase superfamily. NIT1/NIT2 family.</text>
</comment>
<dbReference type="PROSITE" id="PS50263">
    <property type="entry name" value="CN_HYDROLASE"/>
    <property type="match status" value="1"/>
</dbReference>
<sequence>MKIASIQLEIKDQESKEQRIERAAGLVDQAAQDADLILLPEIWATGYFSFDKYTEEAEPITGPFVTLFSETARRHGVYLFAGSFVEEKDGNYYNTSILFDRQGKLAGTYHKTHLFRYGSKEGELLTRGDGAKVIDTEFGKVGLTTCYDLRFPELYRQQVDLGAEMFLVTSAWPHQRLEHWKLFNATRALENQSFLISCNCVGTTRNVLLGGHSSIVDPWGITLASGGEQETIVKSEIDPSEVSRIRETFPSLKHRVL</sequence>
<evidence type="ECO:0000256" key="1">
    <source>
        <dbReference type="ARBA" id="ARBA00010613"/>
    </source>
</evidence>
<dbReference type="InterPro" id="IPR001110">
    <property type="entry name" value="UPF0012_CS"/>
</dbReference>
<dbReference type="Proteomes" id="UP000032633">
    <property type="component" value="Chromosome"/>
</dbReference>
<evidence type="ECO:0000313" key="4">
    <source>
        <dbReference type="Proteomes" id="UP000032633"/>
    </source>
</evidence>
<keyword evidence="3" id="KW-0808">Transferase</keyword>
<proteinExistence type="inferred from homology"/>
<accession>A0A0D5NHC3</accession>
<feature type="domain" description="CN hydrolase" evidence="2">
    <location>
        <begin position="1"/>
        <end position="239"/>
    </location>
</feature>
<dbReference type="CDD" id="cd07583">
    <property type="entry name" value="nitrilase_5"/>
    <property type="match status" value="1"/>
</dbReference>
<dbReference type="Gene3D" id="3.60.110.10">
    <property type="entry name" value="Carbon-nitrogen hydrolase"/>
    <property type="match status" value="1"/>
</dbReference>
<keyword evidence="3" id="KW-0012">Acyltransferase</keyword>
<protein>
    <submittedName>
        <fullName evidence="3">Acyltransferase</fullName>
    </submittedName>
</protein>
<dbReference type="OrthoDB" id="9811121at2"/>
<dbReference type="PANTHER" id="PTHR23088">
    <property type="entry name" value="NITRILASE-RELATED"/>
    <property type="match status" value="1"/>
</dbReference>
<evidence type="ECO:0000259" key="2">
    <source>
        <dbReference type="PROSITE" id="PS50263"/>
    </source>
</evidence>
<dbReference type="GO" id="GO:0016746">
    <property type="term" value="F:acyltransferase activity"/>
    <property type="evidence" value="ECO:0007669"/>
    <property type="project" value="UniProtKB-KW"/>
</dbReference>
<dbReference type="InterPro" id="IPR036526">
    <property type="entry name" value="C-N_Hydrolase_sf"/>
</dbReference>
<reference evidence="4" key="2">
    <citation type="submission" date="2015-03" db="EMBL/GenBank/DDBJ databases">
        <title>Genome sequence of Paenibacillus beijingensis strain DSM 24997T.</title>
        <authorList>
            <person name="Kwak Y."/>
            <person name="Shin J.-H."/>
        </authorList>
    </citation>
    <scope>NUCLEOTIDE SEQUENCE [LARGE SCALE GENOMIC DNA]</scope>
    <source>
        <strain evidence="4">DSM 24997</strain>
    </source>
</reference>
<dbReference type="AlphaFoldDB" id="A0A0D5NHC3"/>
<dbReference type="PANTHER" id="PTHR23088:SF27">
    <property type="entry name" value="DEAMINATED GLUTATHIONE AMIDASE"/>
    <property type="match status" value="1"/>
</dbReference>
<dbReference type="PATRIC" id="fig|1126833.4.peg.1776"/>
<dbReference type="KEGG" id="pbj:VN24_08070"/>
<reference evidence="3 4" key="1">
    <citation type="journal article" date="2015" name="J. Biotechnol.">
        <title>Complete genome sequence of Paenibacillus beijingensis 7188(T) (=DSM 24997(T)), a novel rhizobacterium from jujube garden soil.</title>
        <authorList>
            <person name="Kwak Y."/>
            <person name="Shin J.H."/>
        </authorList>
    </citation>
    <scope>NUCLEOTIDE SEQUENCE [LARGE SCALE GENOMIC DNA]</scope>
    <source>
        <strain evidence="3 4">DSM 24997</strain>
    </source>
</reference>
<dbReference type="InterPro" id="IPR003010">
    <property type="entry name" value="C-N_Hydrolase"/>
</dbReference>
<organism evidence="3 4">
    <name type="scientific">Paenibacillus beijingensis</name>
    <dbReference type="NCBI Taxonomy" id="1126833"/>
    <lineage>
        <taxon>Bacteria</taxon>
        <taxon>Bacillati</taxon>
        <taxon>Bacillota</taxon>
        <taxon>Bacilli</taxon>
        <taxon>Bacillales</taxon>
        <taxon>Paenibacillaceae</taxon>
        <taxon>Paenibacillus</taxon>
    </lineage>
</organism>
<dbReference type="SUPFAM" id="SSF56317">
    <property type="entry name" value="Carbon-nitrogen hydrolase"/>
    <property type="match status" value="1"/>
</dbReference>
<dbReference type="HOGENOM" id="CLU_030130_3_1_9"/>
<gene>
    <name evidence="3" type="ORF">VN24_08070</name>
</gene>
<dbReference type="EMBL" id="CP011058">
    <property type="protein sequence ID" value="AJY74535.1"/>
    <property type="molecule type" value="Genomic_DNA"/>
</dbReference>
<dbReference type="Pfam" id="PF00795">
    <property type="entry name" value="CN_hydrolase"/>
    <property type="match status" value="1"/>
</dbReference>
<dbReference type="RefSeq" id="WP_045669968.1">
    <property type="nucleotide sequence ID" value="NZ_CP011058.1"/>
</dbReference>